<comment type="caution">
    <text evidence="3">The sequence shown here is derived from an EMBL/GenBank/DDBJ whole genome shotgun (WGS) entry which is preliminary data.</text>
</comment>
<dbReference type="OrthoDB" id="439917at2759"/>
<evidence type="ECO:0000313" key="3">
    <source>
        <dbReference type="EMBL" id="OJT12917.1"/>
    </source>
</evidence>
<dbReference type="PANTHER" id="PTHR35192">
    <property type="entry name" value="PROTEIN, PUTATIVE-RELATED"/>
    <property type="match status" value="1"/>
</dbReference>
<name>A0A1M2VZ87_TRAPU</name>
<feature type="region of interest" description="Disordered" evidence="1">
    <location>
        <begin position="191"/>
        <end position="210"/>
    </location>
</feature>
<accession>A0A1M2VZ87</accession>
<dbReference type="Pfam" id="PF21671">
    <property type="entry name" value="CPL1-like"/>
    <property type="match status" value="1"/>
</dbReference>
<dbReference type="EMBL" id="MNAD01000443">
    <property type="protein sequence ID" value="OJT12917.1"/>
    <property type="molecule type" value="Genomic_DNA"/>
</dbReference>
<protein>
    <submittedName>
        <fullName evidence="3">Protein priA</fullName>
    </submittedName>
</protein>
<feature type="region of interest" description="Disordered" evidence="1">
    <location>
        <begin position="71"/>
        <end position="114"/>
    </location>
</feature>
<feature type="non-terminal residue" evidence="3">
    <location>
        <position position="1"/>
    </location>
</feature>
<proteinExistence type="predicted"/>
<keyword evidence="4" id="KW-1185">Reference proteome</keyword>
<dbReference type="Proteomes" id="UP000184267">
    <property type="component" value="Unassembled WGS sequence"/>
</dbReference>
<dbReference type="PANTHER" id="PTHR35192:SF2">
    <property type="entry name" value="APPLE DOMAIN-CONTAINING PROTEIN"/>
    <property type="match status" value="1"/>
</dbReference>
<dbReference type="AlphaFoldDB" id="A0A1M2VZ87"/>
<feature type="domain" description="Protein CPL1-like" evidence="2">
    <location>
        <begin position="249"/>
        <end position="308"/>
    </location>
</feature>
<feature type="compositionally biased region" description="Low complexity" evidence="1">
    <location>
        <begin position="191"/>
        <end position="205"/>
    </location>
</feature>
<organism evidence="3 4">
    <name type="scientific">Trametes pubescens</name>
    <name type="common">White-rot fungus</name>
    <dbReference type="NCBI Taxonomy" id="154538"/>
    <lineage>
        <taxon>Eukaryota</taxon>
        <taxon>Fungi</taxon>
        <taxon>Dikarya</taxon>
        <taxon>Basidiomycota</taxon>
        <taxon>Agaricomycotina</taxon>
        <taxon>Agaricomycetes</taxon>
        <taxon>Polyporales</taxon>
        <taxon>Polyporaceae</taxon>
        <taxon>Trametes</taxon>
    </lineage>
</organism>
<reference evidence="3 4" key="1">
    <citation type="submission" date="2016-10" db="EMBL/GenBank/DDBJ databases">
        <title>Genome sequence of the basidiomycete white-rot fungus Trametes pubescens.</title>
        <authorList>
            <person name="Makela M.R."/>
            <person name="Granchi Z."/>
            <person name="Peng M."/>
            <person name="De Vries R.P."/>
            <person name="Grigoriev I."/>
            <person name="Riley R."/>
            <person name="Hilden K."/>
        </authorList>
    </citation>
    <scope>NUCLEOTIDE SEQUENCE [LARGE SCALE GENOMIC DNA]</scope>
    <source>
        <strain evidence="3 4">FBCC735</strain>
    </source>
</reference>
<evidence type="ECO:0000256" key="1">
    <source>
        <dbReference type="SAM" id="MobiDB-lite"/>
    </source>
</evidence>
<dbReference type="OMA" id="CPSNWEW"/>
<gene>
    <name evidence="3" type="ORF">TRAPUB_10482</name>
</gene>
<dbReference type="InterPro" id="IPR038955">
    <property type="entry name" value="PriA/CPL1_fungi"/>
</dbReference>
<dbReference type="STRING" id="154538.A0A1M2VZ87"/>
<sequence length="310" mass="32145">YSAKSCCLPHGGVSSPPQPPSGTSCPSAWYWHTGKSCCVPDHPPTSSSPPTCTTGWTWDSTGFHCKPQATTSAYHPPTPSTTAHTTSIHTTPAPTTYHATTSTHSSPAPTTSSSSDCGSNQWYWSPKSCCLPHGGTPNPPSPPSGSSCPSNWEWHSGKSCCVPHHPDQPPPQCSSGWGWNDGAKCCNPHSTTTSTTPSKPSSKPGSGYGNGYGGSNWKRNNAKSRAMSLCPDSLEACPIMGLTGLSGDYECADTRNDIQSCGGCASTGAGQDCTTIDGAWNVGCNSGKCVVLTCAAGYKRSADSSMCIKL</sequence>
<dbReference type="InterPro" id="IPR048661">
    <property type="entry name" value="CPL1-like"/>
</dbReference>
<evidence type="ECO:0000259" key="2">
    <source>
        <dbReference type="Pfam" id="PF21671"/>
    </source>
</evidence>
<evidence type="ECO:0000313" key="4">
    <source>
        <dbReference type="Proteomes" id="UP000184267"/>
    </source>
</evidence>